<evidence type="ECO:0000313" key="2">
    <source>
        <dbReference type="Proteomes" id="UP000683246"/>
    </source>
</evidence>
<dbReference type="RefSeq" id="WP_212696219.1">
    <property type="nucleotide sequence ID" value="NZ_CP058649.1"/>
</dbReference>
<gene>
    <name evidence="1" type="ORF">HZI73_25895</name>
</gene>
<organism evidence="1 2">
    <name type="scientific">Vallitalea pronyensis</name>
    <dbReference type="NCBI Taxonomy" id="1348613"/>
    <lineage>
        <taxon>Bacteria</taxon>
        <taxon>Bacillati</taxon>
        <taxon>Bacillota</taxon>
        <taxon>Clostridia</taxon>
        <taxon>Lachnospirales</taxon>
        <taxon>Vallitaleaceae</taxon>
        <taxon>Vallitalea</taxon>
    </lineage>
</organism>
<reference evidence="1" key="1">
    <citation type="submission" date="2020-07" db="EMBL/GenBank/DDBJ databases">
        <title>Vallitalea pronyensis genome.</title>
        <authorList>
            <person name="Postec A."/>
        </authorList>
    </citation>
    <scope>NUCLEOTIDE SEQUENCE</scope>
    <source>
        <strain evidence="1">FatNI3</strain>
    </source>
</reference>
<protein>
    <submittedName>
        <fullName evidence="1">DUF2577 domain-containing protein</fullName>
    </submittedName>
</protein>
<evidence type="ECO:0000313" key="1">
    <source>
        <dbReference type="EMBL" id="QUI25515.1"/>
    </source>
</evidence>
<accession>A0A8J8MPF9</accession>
<dbReference type="Proteomes" id="UP000683246">
    <property type="component" value="Chromosome"/>
</dbReference>
<dbReference type="EMBL" id="CP058649">
    <property type="protein sequence ID" value="QUI25515.1"/>
    <property type="molecule type" value="Genomic_DNA"/>
</dbReference>
<dbReference type="InterPro" id="IPR022555">
    <property type="entry name" value="DUF2577"/>
</dbReference>
<keyword evidence="2" id="KW-1185">Reference proteome</keyword>
<dbReference type="Pfam" id="PF10844">
    <property type="entry name" value="DUF2577"/>
    <property type="match status" value="2"/>
</dbReference>
<dbReference type="KEGG" id="vpy:HZI73_25895"/>
<sequence length="91" mass="10032">MSNTQQFIGALKQINKGVMDNSQNVAFYYGKVIAITPLEIQVDQRFVLDQDFLVVTSTVAGDTALAVGDKVILLREQGGQRYIVLDKVVTI</sequence>
<dbReference type="AlphaFoldDB" id="A0A8J8MPF9"/>
<proteinExistence type="predicted"/>
<name>A0A8J8MPF9_9FIRM</name>